<dbReference type="EMBL" id="JBJJXI010000076">
    <property type="protein sequence ID" value="KAL3395913.1"/>
    <property type="molecule type" value="Genomic_DNA"/>
</dbReference>
<protein>
    <submittedName>
        <fullName evidence="4">Uncharacterized protein</fullName>
    </submittedName>
</protein>
<comment type="caution">
    <text evidence="4">The sequence shown here is derived from an EMBL/GenBank/DDBJ whole genome shotgun (WGS) entry which is preliminary data.</text>
</comment>
<dbReference type="Proteomes" id="UP001627154">
    <property type="component" value="Unassembled WGS sequence"/>
</dbReference>
<evidence type="ECO:0000256" key="2">
    <source>
        <dbReference type="SAM" id="MobiDB-lite"/>
    </source>
</evidence>
<dbReference type="AlphaFoldDB" id="A0ABD2WTP2"/>
<keyword evidence="3" id="KW-0732">Signal</keyword>
<evidence type="ECO:0000256" key="1">
    <source>
        <dbReference type="PROSITE-ProRule" id="PRU00497"/>
    </source>
</evidence>
<sequence>MQLLRCMCALSLMALLIAASDAAPNIVYAFNNNKISPNQQPPMLQSRNLLAPKIELRAGLTPANTARLPGGPAPSAAGGAGGGQQPQEDGVTREEMTSFKEVNGESIRTVVGSYAYQSPEGLAVSFKYSADENGNQAGFTIGKASAGGGGGGGGGGTRPSGGGGGSGSGSGGDRSYLPPN</sequence>
<keyword evidence="5" id="KW-1185">Reference proteome</keyword>
<keyword evidence="1" id="KW-0193">Cuticle</keyword>
<dbReference type="Pfam" id="PF00379">
    <property type="entry name" value="Chitin_bind_4"/>
    <property type="match status" value="1"/>
</dbReference>
<organism evidence="4 5">
    <name type="scientific">Trichogramma kaykai</name>
    <dbReference type="NCBI Taxonomy" id="54128"/>
    <lineage>
        <taxon>Eukaryota</taxon>
        <taxon>Metazoa</taxon>
        <taxon>Ecdysozoa</taxon>
        <taxon>Arthropoda</taxon>
        <taxon>Hexapoda</taxon>
        <taxon>Insecta</taxon>
        <taxon>Pterygota</taxon>
        <taxon>Neoptera</taxon>
        <taxon>Endopterygota</taxon>
        <taxon>Hymenoptera</taxon>
        <taxon>Apocrita</taxon>
        <taxon>Proctotrupomorpha</taxon>
        <taxon>Chalcidoidea</taxon>
        <taxon>Trichogrammatidae</taxon>
        <taxon>Trichogramma</taxon>
    </lineage>
</organism>
<evidence type="ECO:0000313" key="5">
    <source>
        <dbReference type="Proteomes" id="UP001627154"/>
    </source>
</evidence>
<evidence type="ECO:0000313" key="4">
    <source>
        <dbReference type="EMBL" id="KAL3395913.1"/>
    </source>
</evidence>
<dbReference type="PROSITE" id="PS51155">
    <property type="entry name" value="CHIT_BIND_RR_2"/>
    <property type="match status" value="1"/>
</dbReference>
<feature type="region of interest" description="Disordered" evidence="2">
    <location>
        <begin position="134"/>
        <end position="180"/>
    </location>
</feature>
<dbReference type="GO" id="GO:0042302">
    <property type="term" value="F:structural constituent of cuticle"/>
    <property type="evidence" value="ECO:0007669"/>
    <property type="project" value="UniProtKB-UniRule"/>
</dbReference>
<feature type="chain" id="PRO_5044868915" evidence="3">
    <location>
        <begin position="23"/>
        <end position="180"/>
    </location>
</feature>
<proteinExistence type="predicted"/>
<gene>
    <name evidence="4" type="ORF">TKK_010070</name>
</gene>
<name>A0ABD2WTP2_9HYME</name>
<dbReference type="InterPro" id="IPR000618">
    <property type="entry name" value="Insect_cuticle"/>
</dbReference>
<accession>A0ABD2WTP2</accession>
<reference evidence="4 5" key="1">
    <citation type="journal article" date="2024" name="bioRxiv">
        <title>A reference genome for Trichogramma kaykai: A tiny desert-dwelling parasitoid wasp with competing sex-ratio distorters.</title>
        <authorList>
            <person name="Culotta J."/>
            <person name="Lindsey A.R."/>
        </authorList>
    </citation>
    <scope>NUCLEOTIDE SEQUENCE [LARGE SCALE GENOMIC DNA]</scope>
    <source>
        <strain evidence="4 5">KSX58</strain>
    </source>
</reference>
<feature type="compositionally biased region" description="Gly residues" evidence="2">
    <location>
        <begin position="145"/>
        <end position="172"/>
    </location>
</feature>
<evidence type="ECO:0000256" key="3">
    <source>
        <dbReference type="SAM" id="SignalP"/>
    </source>
</evidence>
<feature type="region of interest" description="Disordered" evidence="2">
    <location>
        <begin position="63"/>
        <end position="103"/>
    </location>
</feature>
<feature type="signal peptide" evidence="3">
    <location>
        <begin position="1"/>
        <end position="22"/>
    </location>
</feature>